<evidence type="ECO:0000256" key="3">
    <source>
        <dbReference type="ARBA" id="ARBA00022801"/>
    </source>
</evidence>
<evidence type="ECO:0000256" key="6">
    <source>
        <dbReference type="SAM" id="MobiDB-lite"/>
    </source>
</evidence>
<dbReference type="InterPro" id="IPR020630">
    <property type="entry name" value="THF_DH/CycHdrlase_cat_dom"/>
</dbReference>
<name>A0ABY8TU26_TETOB</name>
<dbReference type="Gene3D" id="3.40.50.720">
    <property type="entry name" value="NAD(P)-binding Rossmann-like Domain"/>
    <property type="match status" value="3"/>
</dbReference>
<gene>
    <name evidence="9" type="ORF">OEZ85_006267</name>
</gene>
<evidence type="ECO:0000313" key="10">
    <source>
        <dbReference type="Proteomes" id="UP001244341"/>
    </source>
</evidence>
<dbReference type="PRINTS" id="PR00085">
    <property type="entry name" value="THFDHDRGNASE"/>
</dbReference>
<dbReference type="HAMAP" id="MF_01576">
    <property type="entry name" value="THF_DHG_CYH"/>
    <property type="match status" value="1"/>
</dbReference>
<dbReference type="EMBL" id="CP126211">
    <property type="protein sequence ID" value="WIA12610.1"/>
    <property type="molecule type" value="Genomic_DNA"/>
</dbReference>
<dbReference type="Gene3D" id="3.40.50.10860">
    <property type="entry name" value="Leucine Dehydrogenase, chain A, domain 1"/>
    <property type="match status" value="2"/>
</dbReference>
<accession>A0ABY8TU26</accession>
<feature type="domain" description="Tetrahydrofolate dehydrogenase/cyclohydrolase NAD(P)-binding" evidence="8">
    <location>
        <begin position="368"/>
        <end position="414"/>
    </location>
</feature>
<dbReference type="PANTHER" id="PTHR48099:SF27">
    <property type="entry name" value="BIFUNCTIONAL PROTEIN FOLD 2"/>
    <property type="match status" value="1"/>
</dbReference>
<evidence type="ECO:0000313" key="9">
    <source>
        <dbReference type="EMBL" id="WIA12610.1"/>
    </source>
</evidence>
<evidence type="ECO:0000256" key="5">
    <source>
        <dbReference type="ARBA" id="ARBA00023268"/>
    </source>
</evidence>
<dbReference type="PANTHER" id="PTHR48099">
    <property type="entry name" value="C-1-TETRAHYDROFOLATE SYNTHASE, CYTOPLASMIC-RELATED"/>
    <property type="match status" value="1"/>
</dbReference>
<protein>
    <recommendedName>
        <fullName evidence="1">methenyltetrahydrofolate cyclohydrolase</fullName>
        <ecNumber evidence="1">3.5.4.9</ecNumber>
    </recommendedName>
</protein>
<organism evidence="9 10">
    <name type="scientific">Tetradesmus obliquus</name>
    <name type="common">Green alga</name>
    <name type="synonym">Acutodesmus obliquus</name>
    <dbReference type="NCBI Taxonomy" id="3088"/>
    <lineage>
        <taxon>Eukaryota</taxon>
        <taxon>Viridiplantae</taxon>
        <taxon>Chlorophyta</taxon>
        <taxon>core chlorophytes</taxon>
        <taxon>Chlorophyceae</taxon>
        <taxon>CS clade</taxon>
        <taxon>Sphaeropleales</taxon>
        <taxon>Scenedesmaceae</taxon>
        <taxon>Tetradesmus</taxon>
    </lineage>
</organism>
<proteinExistence type="inferred from homology"/>
<feature type="domain" description="Tetrahydrofolate dehydrogenase/cyclohydrolase NAD(P)-binding" evidence="8">
    <location>
        <begin position="218"/>
        <end position="261"/>
    </location>
</feature>
<dbReference type="Pfam" id="PF00763">
    <property type="entry name" value="THF_DHG_CYH"/>
    <property type="match status" value="1"/>
</dbReference>
<dbReference type="Proteomes" id="UP001244341">
    <property type="component" value="Chromosome 4b"/>
</dbReference>
<dbReference type="EC" id="3.5.4.9" evidence="1"/>
<dbReference type="SUPFAM" id="SSF53223">
    <property type="entry name" value="Aminoacid dehydrogenase-like, N-terminal domain"/>
    <property type="match status" value="1"/>
</dbReference>
<feature type="region of interest" description="Disordered" evidence="6">
    <location>
        <begin position="277"/>
        <end position="313"/>
    </location>
</feature>
<reference evidence="9 10" key="1">
    <citation type="submission" date="2023-05" db="EMBL/GenBank/DDBJ databases">
        <title>A 100% complete, gapless, phased diploid assembly of the Scenedesmus obliquus UTEX 3031 genome.</title>
        <authorList>
            <person name="Biondi T.C."/>
            <person name="Hanschen E.R."/>
            <person name="Kwon T."/>
            <person name="Eng W."/>
            <person name="Kruse C.P.S."/>
            <person name="Koehler S.I."/>
            <person name="Kunde Y."/>
            <person name="Gleasner C.D."/>
            <person name="You Mak K.T."/>
            <person name="Polle J."/>
            <person name="Hovde B.T."/>
            <person name="Starkenburg S.R."/>
        </authorList>
    </citation>
    <scope>NUCLEOTIDE SEQUENCE [LARGE SCALE GENOMIC DNA]</scope>
    <source>
        <strain evidence="9 10">DOE0152z</strain>
    </source>
</reference>
<keyword evidence="2" id="KW-0554">One-carbon metabolism</keyword>
<keyword evidence="3" id="KW-0378">Hydrolase</keyword>
<keyword evidence="5" id="KW-0511">Multifunctional enzyme</keyword>
<evidence type="ECO:0000259" key="8">
    <source>
        <dbReference type="Pfam" id="PF02882"/>
    </source>
</evidence>
<feature type="domain" description="Tetrahydrofolate dehydrogenase/cyclohydrolase NAD(P)-binding" evidence="8">
    <location>
        <begin position="95"/>
        <end position="149"/>
    </location>
</feature>
<dbReference type="PROSITE" id="PS00767">
    <property type="entry name" value="THF_DHG_CYH_2"/>
    <property type="match status" value="1"/>
</dbReference>
<dbReference type="InterPro" id="IPR036291">
    <property type="entry name" value="NAD(P)-bd_dom_sf"/>
</dbReference>
<keyword evidence="10" id="KW-1185">Reference proteome</keyword>
<feature type="region of interest" description="Disordered" evidence="6">
    <location>
        <begin position="171"/>
        <end position="214"/>
    </location>
</feature>
<dbReference type="SUPFAM" id="SSF51735">
    <property type="entry name" value="NAD(P)-binding Rossmann-fold domains"/>
    <property type="match status" value="1"/>
</dbReference>
<dbReference type="InterPro" id="IPR020867">
    <property type="entry name" value="THF_DH/CycHdrlase_CS"/>
</dbReference>
<evidence type="ECO:0000256" key="1">
    <source>
        <dbReference type="ARBA" id="ARBA00012776"/>
    </source>
</evidence>
<dbReference type="InterPro" id="IPR046346">
    <property type="entry name" value="Aminoacid_DH-like_N_sf"/>
</dbReference>
<evidence type="ECO:0000256" key="2">
    <source>
        <dbReference type="ARBA" id="ARBA00022563"/>
    </source>
</evidence>
<evidence type="ECO:0000259" key="7">
    <source>
        <dbReference type="Pfam" id="PF00763"/>
    </source>
</evidence>
<keyword evidence="4" id="KW-0560">Oxidoreductase</keyword>
<evidence type="ECO:0000256" key="4">
    <source>
        <dbReference type="ARBA" id="ARBA00023002"/>
    </source>
</evidence>
<dbReference type="InterPro" id="IPR020631">
    <property type="entry name" value="THF_DH/CycHdrlase_NAD-bd_dom"/>
</dbReference>
<feature type="domain" description="Tetrahydrofolate dehydrogenase/cyclohydrolase catalytic" evidence="7">
    <location>
        <begin position="2"/>
        <end position="74"/>
    </location>
</feature>
<dbReference type="InterPro" id="IPR000672">
    <property type="entry name" value="THF_DH/CycHdrlase"/>
</dbReference>
<feature type="compositionally biased region" description="Low complexity" evidence="6">
    <location>
        <begin position="181"/>
        <end position="209"/>
    </location>
</feature>
<dbReference type="Pfam" id="PF02882">
    <property type="entry name" value="THF_DHG_CYH_C"/>
    <property type="match status" value="3"/>
</dbReference>
<sequence>MLYVTKKEEACLRIGINCRIIRLPESVSQAQLQQAVADVAADAAVDGVLVQLPLPRHLDEEAVMGALDPRKDVDGFHPLNMGRMLMRGRARRFVPATPLGVVELLSRSGVSLAGKTAVVLGDSNIVGTPLAALLRDEGAALVTICHRPSIHDWFEERSACRSQRAQADVCLPRLPGPGPGPAAASAAAAGSAGASTPSSSTQQGAVPGSGSEGGGFQASQLPAICRTADVLVVAVGSPELVRGAWVKPGAVVVDVGINVVAAAEEPAAAAAAAAAAAGGGEGGSGKSSSSVLPQGMQQKGSCGSPDQQQQQHLTGFQMAQGSTVEAEHALHQQQQQQQQQQQSGCCQPDATAAEAAAGGGSGGMCGLGSNYRVVGDVSHEEVAGVASVLTPVPGGVGPMTIAAVLHNTLQAARYTAGLLRW</sequence>
<feature type="compositionally biased region" description="Polar residues" evidence="6">
    <location>
        <begin position="286"/>
        <end position="313"/>
    </location>
</feature>